<dbReference type="EMBL" id="BMPQ01000051">
    <property type="protein sequence ID" value="GGL15222.1"/>
    <property type="molecule type" value="Genomic_DNA"/>
</dbReference>
<dbReference type="RefSeq" id="WP_189327513.1">
    <property type="nucleotide sequence ID" value="NZ_BMPQ01000051.1"/>
</dbReference>
<comment type="caution">
    <text evidence="6">The sequence shown here is derived from an EMBL/GenBank/DDBJ whole genome shotgun (WGS) entry which is preliminary data.</text>
</comment>
<evidence type="ECO:0000259" key="5">
    <source>
        <dbReference type="Pfam" id="PF13407"/>
    </source>
</evidence>
<gene>
    <name evidence="6" type="ORF">GCM10010094_90140</name>
</gene>
<dbReference type="PANTHER" id="PTHR46847">
    <property type="entry name" value="D-ALLOSE-BINDING PERIPLASMIC PROTEIN-RELATED"/>
    <property type="match status" value="1"/>
</dbReference>
<dbReference type="SUPFAM" id="SSF53822">
    <property type="entry name" value="Periplasmic binding protein-like I"/>
    <property type="match status" value="1"/>
</dbReference>
<feature type="chain" id="PRO_5039342937" evidence="4">
    <location>
        <begin position="32"/>
        <end position="380"/>
    </location>
</feature>
<evidence type="ECO:0000313" key="7">
    <source>
        <dbReference type="Proteomes" id="UP000637788"/>
    </source>
</evidence>
<name>A0A917VUA2_9ACTN</name>
<feature type="signal peptide" evidence="4">
    <location>
        <begin position="1"/>
        <end position="31"/>
    </location>
</feature>
<organism evidence="6 7">
    <name type="scientific">Streptomyces flaveus</name>
    <dbReference type="NCBI Taxonomy" id="66370"/>
    <lineage>
        <taxon>Bacteria</taxon>
        <taxon>Bacillati</taxon>
        <taxon>Actinomycetota</taxon>
        <taxon>Actinomycetes</taxon>
        <taxon>Kitasatosporales</taxon>
        <taxon>Streptomycetaceae</taxon>
        <taxon>Streptomyces</taxon>
        <taxon>Streptomyces aurantiacus group</taxon>
    </lineage>
</organism>
<evidence type="ECO:0000256" key="2">
    <source>
        <dbReference type="ARBA" id="ARBA00007639"/>
    </source>
</evidence>
<proteinExistence type="inferred from homology"/>
<dbReference type="GO" id="GO:0030246">
    <property type="term" value="F:carbohydrate binding"/>
    <property type="evidence" value="ECO:0007669"/>
    <property type="project" value="UniProtKB-ARBA"/>
</dbReference>
<protein>
    <submittedName>
        <fullName evidence="6">Sugar ABC transporter substrate-binding protein</fullName>
    </submittedName>
</protein>
<dbReference type="PANTHER" id="PTHR46847:SF1">
    <property type="entry name" value="D-ALLOSE-BINDING PERIPLASMIC PROTEIN-RELATED"/>
    <property type="match status" value="1"/>
</dbReference>
<accession>A0A917VUA2</accession>
<reference evidence="6" key="2">
    <citation type="submission" date="2020-09" db="EMBL/GenBank/DDBJ databases">
        <authorList>
            <person name="Sun Q."/>
            <person name="Ohkuma M."/>
        </authorList>
    </citation>
    <scope>NUCLEOTIDE SEQUENCE</scope>
    <source>
        <strain evidence="6">JCM 3035</strain>
    </source>
</reference>
<evidence type="ECO:0000256" key="3">
    <source>
        <dbReference type="ARBA" id="ARBA00022729"/>
    </source>
</evidence>
<sequence length="380" mass="39591">MHATRQATVSAAALLAMATAVVGCDSGSTTAAATADSAKPGCPAVLAHVKSAVKKAEDVDAPWDGPTTGPRAVPDKTIVFVAQTLANPGVTGVAQGVEEAAKVIGWKVRVINGQGTSAGIKAAFGEAVALEPAGIVIGGFDPKSTAQQVRQAKAAGIPLIGWHAVGAPGPSEDPELFSNITTKVEDVAKISADWIIARSNGRAGVVLFTDASIPFAKRKSDLIKKELATCSDVRLLSYEDIPIPEANSRTVEAVSSLLSRFGSEWTHSAAINDLYFEHAATALRAGDRQGADAPFNIGAGDGDPSAFRRINGREYQAATVPEPLSEQGWQIIDEFNRAFSGRADSGYVAPVHIATASNSGGALSWDSEGYRQAYRKIWGK</sequence>
<dbReference type="AlphaFoldDB" id="A0A917VUA2"/>
<comment type="similarity">
    <text evidence="2">Belongs to the bacterial solute-binding protein 2 family.</text>
</comment>
<reference evidence="6" key="1">
    <citation type="journal article" date="2014" name="Int. J. Syst. Evol. Microbiol.">
        <title>Complete genome sequence of Corynebacterium casei LMG S-19264T (=DSM 44701T), isolated from a smear-ripened cheese.</title>
        <authorList>
            <consortium name="US DOE Joint Genome Institute (JGI-PGF)"/>
            <person name="Walter F."/>
            <person name="Albersmeier A."/>
            <person name="Kalinowski J."/>
            <person name="Ruckert C."/>
        </authorList>
    </citation>
    <scope>NUCLEOTIDE SEQUENCE</scope>
    <source>
        <strain evidence="6">JCM 3035</strain>
    </source>
</reference>
<dbReference type="Pfam" id="PF13407">
    <property type="entry name" value="Peripla_BP_4"/>
    <property type="match status" value="1"/>
</dbReference>
<dbReference type="Proteomes" id="UP000637788">
    <property type="component" value="Unassembled WGS sequence"/>
</dbReference>
<keyword evidence="3 4" id="KW-0732">Signal</keyword>
<evidence type="ECO:0000313" key="6">
    <source>
        <dbReference type="EMBL" id="GGL15222.1"/>
    </source>
</evidence>
<feature type="domain" description="Periplasmic binding protein" evidence="5">
    <location>
        <begin position="78"/>
        <end position="337"/>
    </location>
</feature>
<comment type="subcellular location">
    <subcellularLocation>
        <location evidence="1">Cell envelope</location>
    </subcellularLocation>
</comment>
<dbReference type="InterPro" id="IPR028082">
    <property type="entry name" value="Peripla_BP_I"/>
</dbReference>
<dbReference type="Gene3D" id="3.40.50.2300">
    <property type="match status" value="2"/>
</dbReference>
<keyword evidence="7" id="KW-1185">Reference proteome</keyword>
<evidence type="ECO:0000256" key="1">
    <source>
        <dbReference type="ARBA" id="ARBA00004196"/>
    </source>
</evidence>
<dbReference type="PROSITE" id="PS51257">
    <property type="entry name" value="PROKAR_LIPOPROTEIN"/>
    <property type="match status" value="1"/>
</dbReference>
<evidence type="ECO:0000256" key="4">
    <source>
        <dbReference type="SAM" id="SignalP"/>
    </source>
</evidence>
<dbReference type="GO" id="GO:0030313">
    <property type="term" value="C:cell envelope"/>
    <property type="evidence" value="ECO:0007669"/>
    <property type="project" value="UniProtKB-SubCell"/>
</dbReference>
<dbReference type="InterPro" id="IPR025997">
    <property type="entry name" value="SBP_2_dom"/>
</dbReference>